<evidence type="ECO:0000259" key="5">
    <source>
        <dbReference type="Pfam" id="PF13458"/>
    </source>
</evidence>
<organism evidence="6 7">
    <name type="scientific">Delftia lacustris</name>
    <dbReference type="NCBI Taxonomy" id="558537"/>
    <lineage>
        <taxon>Bacteria</taxon>
        <taxon>Pseudomonadati</taxon>
        <taxon>Pseudomonadota</taxon>
        <taxon>Betaproteobacteria</taxon>
        <taxon>Burkholderiales</taxon>
        <taxon>Comamonadaceae</taxon>
        <taxon>Delftia</taxon>
    </lineage>
</organism>
<dbReference type="EMBL" id="FNPE01000001">
    <property type="protein sequence ID" value="SDX79768.1"/>
    <property type="molecule type" value="Genomic_DNA"/>
</dbReference>
<dbReference type="RefSeq" id="WP_016446617.1">
    <property type="nucleotide sequence ID" value="NZ_CP141274.1"/>
</dbReference>
<dbReference type="InterPro" id="IPR006311">
    <property type="entry name" value="TAT_signal"/>
</dbReference>
<sequence length="385" mass="40460">MLRPKTAFSRRQFIAASTAAAATWTGAVRAQDAGGTIVLGQSCPMTGPAAQIGQPFHEGAKLYFEQLNAQGGIARRNIELRVMDDGYEPERCAANTQRFLSDDVFALFGYVGTSTSMAALPLLQKARVPLFAPLTGADALRQPQLAQLVFNVRASYADETALMVRHLTGLGLKKVAVLHQNDAYGESGLAGVKAALAAKGLEPVGAATVERNSNNVAAAVKTLVPLGADVIVQIVTYSASAAFVRAARQAGFGGQFYNVSFVGSQALAQTLGKDAEGVVVTQVVPSPFQTSRQITRDFLAAIQKGGGKLTPNYSSMEGYLAARVFADALRQASASGKPTRDGLVAALDAMHGQQVAGFPLAFKPQSAKPRFVELSMLTGDGKVRV</sequence>
<keyword evidence="3" id="KW-0732">Signal</keyword>
<evidence type="ECO:0000313" key="7">
    <source>
        <dbReference type="Proteomes" id="UP000183417"/>
    </source>
</evidence>
<comment type="similarity">
    <text evidence="1">Belongs to the leucine-binding protein family.</text>
</comment>
<dbReference type="PRINTS" id="PR00337">
    <property type="entry name" value="LEUILEVALBP"/>
</dbReference>
<dbReference type="InterPro" id="IPR028082">
    <property type="entry name" value="Peripla_BP_I"/>
</dbReference>
<evidence type="ECO:0000256" key="3">
    <source>
        <dbReference type="ARBA" id="ARBA00022729"/>
    </source>
</evidence>
<dbReference type="GO" id="GO:0006865">
    <property type="term" value="P:amino acid transport"/>
    <property type="evidence" value="ECO:0007669"/>
    <property type="project" value="UniProtKB-KW"/>
</dbReference>
<evidence type="ECO:0000256" key="1">
    <source>
        <dbReference type="ARBA" id="ARBA00010062"/>
    </source>
</evidence>
<proteinExistence type="inferred from homology"/>
<protein>
    <submittedName>
        <fullName evidence="6">Amino acid/amide ABC transporter substrate-binding protein, HAAT family</fullName>
    </submittedName>
</protein>
<evidence type="ECO:0000313" key="6">
    <source>
        <dbReference type="EMBL" id="SDX79768.1"/>
    </source>
</evidence>
<dbReference type="PROSITE" id="PS51318">
    <property type="entry name" value="TAT"/>
    <property type="match status" value="1"/>
</dbReference>
<dbReference type="Proteomes" id="UP000183417">
    <property type="component" value="Unassembled WGS sequence"/>
</dbReference>
<evidence type="ECO:0000256" key="4">
    <source>
        <dbReference type="ARBA" id="ARBA00022970"/>
    </source>
</evidence>
<dbReference type="PANTHER" id="PTHR47235">
    <property type="entry name" value="BLR6548 PROTEIN"/>
    <property type="match status" value="1"/>
</dbReference>
<dbReference type="InterPro" id="IPR000709">
    <property type="entry name" value="Leu_Ile_Val-bd"/>
</dbReference>
<feature type="domain" description="Leucine-binding protein" evidence="5">
    <location>
        <begin position="36"/>
        <end position="362"/>
    </location>
</feature>
<dbReference type="AlphaFoldDB" id="A0A1H3ENP7"/>
<dbReference type="InterPro" id="IPR028081">
    <property type="entry name" value="Leu-bd"/>
</dbReference>
<name>A0A1H3ENP7_9BURK</name>
<keyword evidence="4" id="KW-0029">Amino-acid transport</keyword>
<keyword evidence="2" id="KW-0813">Transport</keyword>
<dbReference type="GeneID" id="94695084"/>
<evidence type="ECO:0000256" key="2">
    <source>
        <dbReference type="ARBA" id="ARBA00022448"/>
    </source>
</evidence>
<gene>
    <name evidence="6" type="ORF">SAMN05421547_101274</name>
</gene>
<dbReference type="Pfam" id="PF13458">
    <property type="entry name" value="Peripla_BP_6"/>
    <property type="match status" value="1"/>
</dbReference>
<dbReference type="SUPFAM" id="SSF53822">
    <property type="entry name" value="Periplasmic binding protein-like I"/>
    <property type="match status" value="1"/>
</dbReference>
<dbReference type="Gene3D" id="3.40.50.2300">
    <property type="match status" value="2"/>
</dbReference>
<dbReference type="PANTHER" id="PTHR47235:SF1">
    <property type="entry name" value="BLR6548 PROTEIN"/>
    <property type="match status" value="1"/>
</dbReference>
<accession>A0A1H3ENP7</accession>
<dbReference type="CDD" id="cd19978">
    <property type="entry name" value="PBP1_ABC_ligand_binding-like"/>
    <property type="match status" value="1"/>
</dbReference>
<reference evidence="6 7" key="1">
    <citation type="submission" date="2016-10" db="EMBL/GenBank/DDBJ databases">
        <authorList>
            <person name="de Groot N.N."/>
        </authorList>
    </citation>
    <scope>NUCLEOTIDE SEQUENCE [LARGE SCALE GENOMIC DNA]</scope>
    <source>
        <strain evidence="6 7">LMG 24775</strain>
    </source>
</reference>